<dbReference type="CDD" id="cd06261">
    <property type="entry name" value="TM_PBP2"/>
    <property type="match status" value="1"/>
</dbReference>
<feature type="transmembrane region" description="Helical" evidence="7">
    <location>
        <begin position="197"/>
        <end position="218"/>
    </location>
</feature>
<keyword evidence="6 7" id="KW-0472">Membrane</keyword>
<dbReference type="AlphaFoldDB" id="A0A0F5K0V8"/>
<dbReference type="PANTHER" id="PTHR43386">
    <property type="entry name" value="OLIGOPEPTIDE TRANSPORT SYSTEM PERMEASE PROTEIN APPC"/>
    <property type="match status" value="1"/>
</dbReference>
<dbReference type="PANTHER" id="PTHR43386:SF1">
    <property type="entry name" value="D,D-DIPEPTIDE TRANSPORT SYSTEM PERMEASE PROTEIN DDPC-RELATED"/>
    <property type="match status" value="1"/>
</dbReference>
<dbReference type="GO" id="GO:0055085">
    <property type="term" value="P:transmembrane transport"/>
    <property type="evidence" value="ECO:0007669"/>
    <property type="project" value="InterPro"/>
</dbReference>
<dbReference type="GO" id="GO:0005886">
    <property type="term" value="C:plasma membrane"/>
    <property type="evidence" value="ECO:0007669"/>
    <property type="project" value="UniProtKB-SubCell"/>
</dbReference>
<dbReference type="SUPFAM" id="SSF161098">
    <property type="entry name" value="MetI-like"/>
    <property type="match status" value="1"/>
</dbReference>
<keyword evidence="3" id="KW-1003">Cell membrane</keyword>
<dbReference type="Pfam" id="PF12911">
    <property type="entry name" value="OppC_N"/>
    <property type="match status" value="1"/>
</dbReference>
<evidence type="ECO:0000256" key="6">
    <source>
        <dbReference type="ARBA" id="ARBA00023136"/>
    </source>
</evidence>
<accession>A0A0F5K0V8</accession>
<evidence type="ECO:0000256" key="4">
    <source>
        <dbReference type="ARBA" id="ARBA00022692"/>
    </source>
</evidence>
<dbReference type="STRING" id="28092.WM40_09940"/>
<dbReference type="PROSITE" id="PS50928">
    <property type="entry name" value="ABC_TM1"/>
    <property type="match status" value="1"/>
</dbReference>
<dbReference type="InterPro" id="IPR025966">
    <property type="entry name" value="OppC_N"/>
</dbReference>
<dbReference type="Pfam" id="PF00528">
    <property type="entry name" value="BPD_transp_1"/>
    <property type="match status" value="1"/>
</dbReference>
<dbReference type="InterPro" id="IPR035906">
    <property type="entry name" value="MetI-like_sf"/>
</dbReference>
<evidence type="ECO:0000313" key="10">
    <source>
        <dbReference type="Proteomes" id="UP000033618"/>
    </source>
</evidence>
<proteinExistence type="inferred from homology"/>
<evidence type="ECO:0000256" key="7">
    <source>
        <dbReference type="RuleBase" id="RU363032"/>
    </source>
</evidence>
<evidence type="ECO:0000256" key="1">
    <source>
        <dbReference type="ARBA" id="ARBA00004651"/>
    </source>
</evidence>
<evidence type="ECO:0000256" key="2">
    <source>
        <dbReference type="ARBA" id="ARBA00022448"/>
    </source>
</evidence>
<evidence type="ECO:0000256" key="3">
    <source>
        <dbReference type="ARBA" id="ARBA00022475"/>
    </source>
</evidence>
<feature type="transmembrane region" description="Helical" evidence="7">
    <location>
        <begin position="125"/>
        <end position="148"/>
    </location>
</feature>
<evidence type="ECO:0000313" key="9">
    <source>
        <dbReference type="EMBL" id="KKB63756.1"/>
    </source>
</evidence>
<keyword evidence="2 7" id="KW-0813">Transport</keyword>
<protein>
    <submittedName>
        <fullName evidence="9">ABC transporter permease</fullName>
    </submittedName>
</protein>
<keyword evidence="5 7" id="KW-1133">Transmembrane helix</keyword>
<comment type="caution">
    <text evidence="9">The sequence shown here is derived from an EMBL/GenBank/DDBJ whole genome shotgun (WGS) entry which is preliminary data.</text>
</comment>
<dbReference type="InterPro" id="IPR050366">
    <property type="entry name" value="BP-dependent_transpt_permease"/>
</dbReference>
<comment type="similarity">
    <text evidence="7">Belongs to the binding-protein-dependent transport system permease family.</text>
</comment>
<keyword evidence="4 7" id="KW-0812">Transmembrane</keyword>
<feature type="transmembrane region" description="Helical" evidence="7">
    <location>
        <begin position="239"/>
        <end position="260"/>
    </location>
</feature>
<comment type="subcellular location">
    <subcellularLocation>
        <location evidence="1 7">Cell membrane</location>
        <topology evidence="1 7">Multi-pass membrane protein</topology>
    </subcellularLocation>
</comment>
<dbReference type="EMBL" id="LAQU01000008">
    <property type="protein sequence ID" value="KKB63756.1"/>
    <property type="molecule type" value="Genomic_DNA"/>
</dbReference>
<feature type="transmembrane region" description="Helical" evidence="7">
    <location>
        <begin position="12"/>
        <end position="36"/>
    </location>
</feature>
<reference evidence="9 10" key="1">
    <citation type="submission" date="2015-03" db="EMBL/GenBank/DDBJ databases">
        <title>Draft Genome Sequence of Burkholderia andropogonis type strain ICMP2807, isolated from Sorghum bicolor.</title>
        <authorList>
            <person name="Lopes-Santos L."/>
            <person name="Castro D.B."/>
            <person name="Ottoboni L.M."/>
            <person name="Park D."/>
            <person name="Weirc B.S."/>
            <person name="Destefano S.A."/>
        </authorList>
    </citation>
    <scope>NUCLEOTIDE SEQUENCE [LARGE SCALE GENOMIC DNA]</scope>
    <source>
        <strain evidence="9 10">ICMP2807</strain>
    </source>
</reference>
<gene>
    <name evidence="9" type="ORF">WM40_09940</name>
</gene>
<dbReference type="RefSeq" id="WP_046152833.1">
    <property type="nucleotide sequence ID" value="NZ_CADFGU010000011.1"/>
</dbReference>
<dbReference type="InterPro" id="IPR000515">
    <property type="entry name" value="MetI-like"/>
</dbReference>
<dbReference type="Proteomes" id="UP000033618">
    <property type="component" value="Unassembled WGS sequence"/>
</dbReference>
<dbReference type="PATRIC" id="fig|28092.6.peg.2343"/>
<dbReference type="Gene3D" id="1.10.3720.10">
    <property type="entry name" value="MetI-like"/>
    <property type="match status" value="1"/>
</dbReference>
<keyword evidence="10" id="KW-1185">Reference proteome</keyword>
<evidence type="ECO:0000259" key="8">
    <source>
        <dbReference type="PROSITE" id="PS50928"/>
    </source>
</evidence>
<sequence length="279" mass="29502">MADSAWGRLARNPLAVVGAVILLAMVVMAFSANVWFPGDPLDMVAAPLIPPFTDAHYWLGTDSLGRDVAAGIVHGSQASLWIGATAAVIGVCIGTLIGAAAGYFGGWVDDVLVRITEIFQTTPAFLFVIVIVTITSPSMQTISLAIGVTSWPTVARLVRAEFRSLAHSEFVAAAKGLGFTPVRIIFREILPNALPPIIVTASVMVASAILMESALSFLGQGDPNRVSWGTMIGTGREMLRTAPSLTILPGTALVLAILALNRLGDGLNEAFNPRLRERR</sequence>
<organism evidence="9 10">
    <name type="scientific">Robbsia andropogonis</name>
    <dbReference type="NCBI Taxonomy" id="28092"/>
    <lineage>
        <taxon>Bacteria</taxon>
        <taxon>Pseudomonadati</taxon>
        <taxon>Pseudomonadota</taxon>
        <taxon>Betaproteobacteria</taxon>
        <taxon>Burkholderiales</taxon>
        <taxon>Burkholderiaceae</taxon>
        <taxon>Robbsia</taxon>
    </lineage>
</organism>
<feature type="domain" description="ABC transmembrane type-1" evidence="8">
    <location>
        <begin position="76"/>
        <end position="264"/>
    </location>
</feature>
<name>A0A0F5K0V8_9BURK</name>
<feature type="transmembrane region" description="Helical" evidence="7">
    <location>
        <begin position="80"/>
        <end position="104"/>
    </location>
</feature>
<evidence type="ECO:0000256" key="5">
    <source>
        <dbReference type="ARBA" id="ARBA00022989"/>
    </source>
</evidence>